<dbReference type="Proteomes" id="UP000593915">
    <property type="component" value="Chromosome"/>
</dbReference>
<accession>A0A7S6WNX2</accession>
<reference evidence="1 2" key="1">
    <citation type="submission" date="2020-09" db="EMBL/GenBank/DDBJ databases">
        <title>Characterization of Treponema spp. from bovine digital dermatitis in Korea.</title>
        <authorList>
            <person name="Espiritu H.M."/>
            <person name="Cho Y.I."/>
            <person name="Mamuad L."/>
        </authorList>
    </citation>
    <scope>NUCLEOTIDE SEQUENCE [LARGE SCALE GENOMIC DNA]</scope>
    <source>
        <strain evidence="1 2">KS1</strain>
    </source>
</reference>
<dbReference type="EMBL" id="CP061839">
    <property type="protein sequence ID" value="QOW60077.1"/>
    <property type="molecule type" value="Genomic_DNA"/>
</dbReference>
<proteinExistence type="predicted"/>
<name>A0A7S6WNX2_9SPIR</name>
<protein>
    <submittedName>
        <fullName evidence="1">Uncharacterized protein</fullName>
    </submittedName>
</protein>
<sequence>MIERCLFLPDNLMAILSEEQRLIQSLLNFPFRKTVPVFKTSQEHSLIEILPPVSHKGLIIRPCVNSFKFNEIEGFVLGQADSFADYILSQINNLKLKTLTPVFTVLRCKAWYYADFDFFEDEMSGLCRWTVQNKVWKKRTE</sequence>
<organism evidence="1 2">
    <name type="scientific">Treponema pedis</name>
    <dbReference type="NCBI Taxonomy" id="409322"/>
    <lineage>
        <taxon>Bacteria</taxon>
        <taxon>Pseudomonadati</taxon>
        <taxon>Spirochaetota</taxon>
        <taxon>Spirochaetia</taxon>
        <taxon>Spirochaetales</taxon>
        <taxon>Treponemataceae</taxon>
        <taxon>Treponema</taxon>
    </lineage>
</organism>
<evidence type="ECO:0000313" key="2">
    <source>
        <dbReference type="Proteomes" id="UP000593915"/>
    </source>
</evidence>
<dbReference type="RefSeq" id="WP_194075687.1">
    <property type="nucleotide sequence ID" value="NZ_CP061839.1"/>
</dbReference>
<gene>
    <name evidence="1" type="ORF">IFE08_09500</name>
</gene>
<dbReference type="AlphaFoldDB" id="A0A7S6WNX2"/>
<evidence type="ECO:0000313" key="1">
    <source>
        <dbReference type="EMBL" id="QOW60077.1"/>
    </source>
</evidence>